<dbReference type="NCBIfam" id="NF003814">
    <property type="entry name" value="PRK05406.1-3"/>
    <property type="match status" value="1"/>
</dbReference>
<dbReference type="AlphaFoldDB" id="A0A8J7IN67"/>
<organism evidence="1 2">
    <name type="scientific">Halocynthiibacter styelae</name>
    <dbReference type="NCBI Taxonomy" id="2761955"/>
    <lineage>
        <taxon>Bacteria</taxon>
        <taxon>Pseudomonadati</taxon>
        <taxon>Pseudomonadota</taxon>
        <taxon>Alphaproteobacteria</taxon>
        <taxon>Rhodobacterales</taxon>
        <taxon>Paracoccaceae</taxon>
        <taxon>Halocynthiibacter</taxon>
    </lineage>
</organism>
<dbReference type="PANTHER" id="PTHR30292:SF0">
    <property type="entry name" value="5-OXOPROLINASE SUBUNIT A"/>
    <property type="match status" value="1"/>
</dbReference>
<comment type="caution">
    <text evidence="1">The sequence shown here is derived from an EMBL/GenBank/DDBJ whole genome shotgun (WGS) entry which is preliminary data.</text>
</comment>
<dbReference type="Gene3D" id="3.20.20.370">
    <property type="entry name" value="Glycoside hydrolase/deacetylase"/>
    <property type="match status" value="1"/>
</dbReference>
<dbReference type="EMBL" id="JADCKQ010000006">
    <property type="protein sequence ID" value="MBI1493861.1"/>
    <property type="molecule type" value="Genomic_DNA"/>
</dbReference>
<gene>
    <name evidence="1" type="ORF">H1D41_09465</name>
</gene>
<name>A0A8J7IN67_9RHOB</name>
<proteinExistence type="predicted"/>
<dbReference type="SUPFAM" id="SSF88713">
    <property type="entry name" value="Glycoside hydrolase/deacetylase"/>
    <property type="match status" value="1"/>
</dbReference>
<evidence type="ECO:0000313" key="2">
    <source>
        <dbReference type="Proteomes" id="UP000640583"/>
    </source>
</evidence>
<dbReference type="GO" id="GO:0005975">
    <property type="term" value="P:carbohydrate metabolic process"/>
    <property type="evidence" value="ECO:0007669"/>
    <property type="project" value="InterPro"/>
</dbReference>
<dbReference type="InterPro" id="IPR005501">
    <property type="entry name" value="LamB/YcsF/PxpA-like"/>
</dbReference>
<accession>A0A8J7IN67</accession>
<dbReference type="Proteomes" id="UP000640583">
    <property type="component" value="Unassembled WGS sequence"/>
</dbReference>
<keyword evidence="2" id="KW-1185">Reference proteome</keyword>
<evidence type="ECO:0000313" key="1">
    <source>
        <dbReference type="EMBL" id="MBI1493861.1"/>
    </source>
</evidence>
<dbReference type="PANTHER" id="PTHR30292">
    <property type="entry name" value="UNCHARACTERIZED PROTEIN YBGL-RELATED"/>
    <property type="match status" value="1"/>
</dbReference>
<protein>
    <submittedName>
        <fullName evidence="1">LamB/YcsF family protein</fullName>
    </submittedName>
</protein>
<dbReference type="Pfam" id="PF03746">
    <property type="entry name" value="LamB_YcsF"/>
    <property type="match status" value="1"/>
</dbReference>
<dbReference type="NCBIfam" id="NF003816">
    <property type="entry name" value="PRK05406.1-5"/>
    <property type="match status" value="1"/>
</dbReference>
<dbReference type="InterPro" id="IPR011330">
    <property type="entry name" value="Glyco_hydro/deAcase_b/a-brl"/>
</dbReference>
<dbReference type="CDD" id="cd10787">
    <property type="entry name" value="LamB_YcsF_like"/>
    <property type="match status" value="1"/>
</dbReference>
<sequence>MTTIDINADLGESFGPWQMGSDAEMMDVITSANVACGGHAGDPSVMWQSVQMAQAKGVSIGAHPGFVDKEGFGRRRLPLTVDEVERLVAYQTGALCGVAALAGARVNYVKAHGALANWGAENADVAGAIVRATRAVLGGDAVLLTISGTQLELVARENGVKHCSEIFADRGYQPNGLLVPRGQPGAMIHDADEATVRLVEFVQTGKMPTVGGDPIALEAGSICVHGDGPTAVELAKDLRKGLEAAGVKIGAFA</sequence>
<reference evidence="1" key="1">
    <citation type="submission" date="2020-10" db="EMBL/GenBank/DDBJ databases">
        <title>Paenihalocynthiibacter styelae gen. nov., sp. nov., isolated from stalked sea squirt Styela clava.</title>
        <authorList>
            <person name="Kim Y.-O."/>
            <person name="Yoon J.-H."/>
        </authorList>
    </citation>
    <scope>NUCLEOTIDE SEQUENCE</scope>
    <source>
        <strain evidence="1">MYP1-1</strain>
    </source>
</reference>